<dbReference type="OMA" id="GYTTLCA"/>
<keyword evidence="4" id="KW-1185">Reference proteome</keyword>
<dbReference type="ESTHER" id="polpa-d3bca7">
    <property type="family name" value="PMH_Peptidase_S9"/>
</dbReference>
<keyword evidence="1" id="KW-0812">Transmembrane</keyword>
<dbReference type="InterPro" id="IPR029058">
    <property type="entry name" value="AB_hydrolase_fold"/>
</dbReference>
<keyword evidence="1" id="KW-0472">Membrane</keyword>
<dbReference type="GO" id="GO:0006508">
    <property type="term" value="P:proteolysis"/>
    <property type="evidence" value="ECO:0007669"/>
    <property type="project" value="InterPro"/>
</dbReference>
<dbReference type="GO" id="GO:0008236">
    <property type="term" value="F:serine-type peptidase activity"/>
    <property type="evidence" value="ECO:0007669"/>
    <property type="project" value="InterPro"/>
</dbReference>
<evidence type="ECO:0000259" key="2">
    <source>
        <dbReference type="Pfam" id="PF00326"/>
    </source>
</evidence>
<dbReference type="GeneID" id="31361616"/>
<dbReference type="InterPro" id="IPR001375">
    <property type="entry name" value="Peptidase_S9_cat"/>
</dbReference>
<dbReference type="SUPFAM" id="SSF69322">
    <property type="entry name" value="Tricorn protease domain 2"/>
    <property type="match status" value="1"/>
</dbReference>
<dbReference type="EMBL" id="ADBJ01000027">
    <property type="protein sequence ID" value="EFA80897.1"/>
    <property type="molecule type" value="Genomic_DNA"/>
</dbReference>
<evidence type="ECO:0000313" key="3">
    <source>
        <dbReference type="EMBL" id="EFA80897.1"/>
    </source>
</evidence>
<dbReference type="InterPro" id="IPR050585">
    <property type="entry name" value="Xaa-Pro_dipeptidyl-ppase/CocE"/>
</dbReference>
<feature type="domain" description="Peptidase S9 prolyl oligopeptidase catalytic" evidence="2">
    <location>
        <begin position="476"/>
        <end position="675"/>
    </location>
</feature>
<comment type="caution">
    <text evidence="3">The sequence shown here is derived from an EMBL/GenBank/DDBJ whole genome shotgun (WGS) entry which is preliminary data.</text>
</comment>
<dbReference type="FunCoup" id="D3BCA7">
    <property type="interactions" value="2"/>
</dbReference>
<dbReference type="STRING" id="670386.D3BCA7"/>
<evidence type="ECO:0000256" key="1">
    <source>
        <dbReference type="SAM" id="Phobius"/>
    </source>
</evidence>
<dbReference type="RefSeq" id="XP_020433016.1">
    <property type="nucleotide sequence ID" value="XM_020576996.1"/>
</dbReference>
<dbReference type="MEROPS" id="S09.074"/>
<dbReference type="Gene3D" id="2.120.10.30">
    <property type="entry name" value="TolB, C-terminal domain"/>
    <property type="match status" value="1"/>
</dbReference>
<dbReference type="SUPFAM" id="SSF53474">
    <property type="entry name" value="alpha/beta-Hydrolases"/>
    <property type="match status" value="1"/>
</dbReference>
<feature type="transmembrane region" description="Helical" evidence="1">
    <location>
        <begin position="7"/>
        <end position="27"/>
    </location>
</feature>
<dbReference type="PANTHER" id="PTHR43056:SF5">
    <property type="entry name" value="PEPTIDASE S9 PROLYL OLIGOPEPTIDASE CATALYTIC DOMAIN-CONTAINING PROTEIN"/>
    <property type="match status" value="1"/>
</dbReference>
<name>D3BCA7_HETP5</name>
<gene>
    <name evidence="3" type="ORF">PPL_06132</name>
</gene>
<reference evidence="3 4" key="1">
    <citation type="journal article" date="2011" name="Genome Res.">
        <title>Phylogeny-wide analysis of social amoeba genomes highlights ancient origins for complex intercellular communication.</title>
        <authorList>
            <person name="Heidel A.J."/>
            <person name="Lawal H.M."/>
            <person name="Felder M."/>
            <person name="Schilde C."/>
            <person name="Helps N.R."/>
            <person name="Tunggal B."/>
            <person name="Rivero F."/>
            <person name="John U."/>
            <person name="Schleicher M."/>
            <person name="Eichinger L."/>
            <person name="Platzer M."/>
            <person name="Noegel A.A."/>
            <person name="Schaap P."/>
            <person name="Gloeckner G."/>
        </authorList>
    </citation>
    <scope>NUCLEOTIDE SEQUENCE [LARGE SCALE GENOMIC DNA]</scope>
    <source>
        <strain evidence="4">ATCC 26659 / Pp 5 / PN500</strain>
    </source>
</reference>
<protein>
    <recommendedName>
        <fullName evidence="2">Peptidase S9 prolyl oligopeptidase catalytic domain-containing protein</fullName>
    </recommendedName>
</protein>
<dbReference type="AlphaFoldDB" id="D3BCA7"/>
<evidence type="ECO:0000313" key="4">
    <source>
        <dbReference type="Proteomes" id="UP000001396"/>
    </source>
</evidence>
<organism evidence="3 4">
    <name type="scientific">Heterostelium pallidum (strain ATCC 26659 / Pp 5 / PN500)</name>
    <name type="common">Cellular slime mold</name>
    <name type="synonym">Polysphondylium pallidum</name>
    <dbReference type="NCBI Taxonomy" id="670386"/>
    <lineage>
        <taxon>Eukaryota</taxon>
        <taxon>Amoebozoa</taxon>
        <taxon>Evosea</taxon>
        <taxon>Eumycetozoa</taxon>
        <taxon>Dictyostelia</taxon>
        <taxon>Acytosteliales</taxon>
        <taxon>Acytosteliaceae</taxon>
        <taxon>Heterostelium</taxon>
    </lineage>
</organism>
<dbReference type="Gene3D" id="3.40.50.1820">
    <property type="entry name" value="alpha/beta hydrolase"/>
    <property type="match status" value="1"/>
</dbReference>
<dbReference type="InterPro" id="IPR011042">
    <property type="entry name" value="6-blade_b-propeller_TolB-like"/>
</dbReference>
<proteinExistence type="predicted"/>
<dbReference type="Pfam" id="PF00326">
    <property type="entry name" value="Peptidase_S9"/>
    <property type="match status" value="1"/>
</dbReference>
<keyword evidence="1" id="KW-1133">Transmembrane helix</keyword>
<dbReference type="Proteomes" id="UP000001396">
    <property type="component" value="Unassembled WGS sequence"/>
</dbReference>
<sequence>MKIYQNLLYNYIYLFFIIYIFNITAVLSEYRPYGSWYSPISANLSSTKFNVLTEAYPPTNDHAYWLERRPSEDGRSVLVEIDNFNNKRDLLPSGFGAATAVNSYGGGPVTFVSQHTCSCDRFLSFLFVNQEDQMIYLHYPNIDGFRPMQMTFDKNKMYADGVYDSMRNRVIYVCEDHTNPNNITQSLVSLDLDTRVLVTLESEFDFYMNPRLSPDGRKLAYIAWNFPRMSWDESQLYLVDLDRRGNFTQKRKISFKNESVQDPQFDGQLILNCLNILDLYFISDRIYKFWTVFRYDLIKNEIIDSIPPFLYHFKEIGVPSWTLGMHTFAVLPNSRVIAKSFGYLIDYSFVTKRIQLYNNQFSQVKFISYSRLNKAMTIIGSSTRQLQTLVRISNFDHHELSFHRLLNDQISIDSQYISEPMEIQYDTSNGGKSYGFYYPPKNPRFENSVLSGEKPPLLVRTHGGPTGYDSAQLLPNIMFWTSRGIGVLDINYRGSSQYGRDYRQLLNGKWGIYDVDDSCSGAQYLVDQGLVDGNRLLIDGQSSGGYTTLAALTFKKMFQAGCSFFGIGDLVQLTTKTDRLELTYVSTLIGGEQNLIDRSPIYHVDQLDVPVAFFHGINDPVVPYNQSIQMYNELIYRNKPTLIELYPGEQHGFAQDKNIIRSLEGEYYFFSRVLNFEPSLKLIPTIDVRGAIFTRIIASIYSLISTNIK</sequence>
<dbReference type="PANTHER" id="PTHR43056">
    <property type="entry name" value="PEPTIDASE S9 PROLYL OLIGOPEPTIDASE"/>
    <property type="match status" value="1"/>
</dbReference>
<dbReference type="InParanoid" id="D3BCA7"/>
<accession>D3BCA7</accession>